<name>A0AAD7K5V6_9AGAR</name>
<gene>
    <name evidence="2" type="ORF">DFH07DRAFT_976903</name>
</gene>
<protein>
    <submittedName>
        <fullName evidence="2">Uncharacterized protein</fullName>
    </submittedName>
</protein>
<reference evidence="2" key="1">
    <citation type="submission" date="2023-03" db="EMBL/GenBank/DDBJ databases">
        <title>Massive genome expansion in bonnet fungi (Mycena s.s.) driven by repeated elements and novel gene families across ecological guilds.</title>
        <authorList>
            <consortium name="Lawrence Berkeley National Laboratory"/>
            <person name="Harder C.B."/>
            <person name="Miyauchi S."/>
            <person name="Viragh M."/>
            <person name="Kuo A."/>
            <person name="Thoen E."/>
            <person name="Andreopoulos B."/>
            <person name="Lu D."/>
            <person name="Skrede I."/>
            <person name="Drula E."/>
            <person name="Henrissat B."/>
            <person name="Morin E."/>
            <person name="Kohler A."/>
            <person name="Barry K."/>
            <person name="LaButti K."/>
            <person name="Morin E."/>
            <person name="Salamov A."/>
            <person name="Lipzen A."/>
            <person name="Mereny Z."/>
            <person name="Hegedus B."/>
            <person name="Baldrian P."/>
            <person name="Stursova M."/>
            <person name="Weitz H."/>
            <person name="Taylor A."/>
            <person name="Grigoriev I.V."/>
            <person name="Nagy L.G."/>
            <person name="Martin F."/>
            <person name="Kauserud H."/>
        </authorList>
    </citation>
    <scope>NUCLEOTIDE SEQUENCE</scope>
    <source>
        <strain evidence="2">CBHHK188m</strain>
    </source>
</reference>
<dbReference type="EMBL" id="JARJLG010000010">
    <property type="protein sequence ID" value="KAJ7777706.1"/>
    <property type="molecule type" value="Genomic_DNA"/>
</dbReference>
<evidence type="ECO:0000256" key="1">
    <source>
        <dbReference type="SAM" id="Phobius"/>
    </source>
</evidence>
<dbReference type="AlphaFoldDB" id="A0AAD7K5V6"/>
<feature type="transmembrane region" description="Helical" evidence="1">
    <location>
        <begin position="152"/>
        <end position="176"/>
    </location>
</feature>
<organism evidence="2 3">
    <name type="scientific">Mycena maculata</name>
    <dbReference type="NCBI Taxonomy" id="230809"/>
    <lineage>
        <taxon>Eukaryota</taxon>
        <taxon>Fungi</taxon>
        <taxon>Dikarya</taxon>
        <taxon>Basidiomycota</taxon>
        <taxon>Agaricomycotina</taxon>
        <taxon>Agaricomycetes</taxon>
        <taxon>Agaricomycetidae</taxon>
        <taxon>Agaricales</taxon>
        <taxon>Marasmiineae</taxon>
        <taxon>Mycenaceae</taxon>
        <taxon>Mycena</taxon>
    </lineage>
</organism>
<sequence length="265" mass="29124">MSRSPWHVFDSLKRTSFWRLIVAITHCNPSTAPHFLGVFGETFLPLTTTPCSSKPRSKLASLPSMHVTIHTEIEPPAHRCCPPLPLSGPLLMEVLPSCPLSDLDISSPVVITKDIITDSIENADIVFLNPDPDSCLPNLVPICPRISSSSPWMSWNLATLLIFEVIVASFFFLGVVSTVPTLRLEGSASRIEGAVQQSTMPFFPGAFCPSFEPETMLIPRINAGVCAAWTRSDTWYPNLCQTWGSCSPLTRRMPFTVMSEGSFTP</sequence>
<accession>A0AAD7K5V6</accession>
<keyword evidence="1" id="KW-0812">Transmembrane</keyword>
<comment type="caution">
    <text evidence="2">The sequence shown here is derived from an EMBL/GenBank/DDBJ whole genome shotgun (WGS) entry which is preliminary data.</text>
</comment>
<dbReference type="Proteomes" id="UP001215280">
    <property type="component" value="Unassembled WGS sequence"/>
</dbReference>
<keyword evidence="1" id="KW-1133">Transmembrane helix</keyword>
<evidence type="ECO:0000313" key="3">
    <source>
        <dbReference type="Proteomes" id="UP001215280"/>
    </source>
</evidence>
<keyword evidence="3" id="KW-1185">Reference proteome</keyword>
<proteinExistence type="predicted"/>
<evidence type="ECO:0000313" key="2">
    <source>
        <dbReference type="EMBL" id="KAJ7777706.1"/>
    </source>
</evidence>
<keyword evidence="1" id="KW-0472">Membrane</keyword>